<protein>
    <submittedName>
        <fullName evidence="2">Uncharacterized protein</fullName>
    </submittedName>
</protein>
<dbReference type="EMBL" id="JAVDWQ010000001">
    <property type="protein sequence ID" value="MDR7208164.1"/>
    <property type="molecule type" value="Genomic_DNA"/>
</dbReference>
<feature type="chain" id="PRO_5045960591" evidence="1">
    <location>
        <begin position="22"/>
        <end position="140"/>
    </location>
</feature>
<organism evidence="2 3">
    <name type="scientific">Flavobacterium piscis</name>
    <dbReference type="NCBI Taxonomy" id="1114874"/>
    <lineage>
        <taxon>Bacteria</taxon>
        <taxon>Pseudomonadati</taxon>
        <taxon>Bacteroidota</taxon>
        <taxon>Flavobacteriia</taxon>
        <taxon>Flavobacteriales</taxon>
        <taxon>Flavobacteriaceae</taxon>
        <taxon>Flavobacterium</taxon>
    </lineage>
</organism>
<reference evidence="2 3" key="1">
    <citation type="submission" date="2023-07" db="EMBL/GenBank/DDBJ databases">
        <title>Sorghum-associated microbial communities from plants grown in Nebraska, USA.</title>
        <authorList>
            <person name="Schachtman D."/>
        </authorList>
    </citation>
    <scope>NUCLEOTIDE SEQUENCE [LARGE SCALE GENOMIC DNA]</scope>
    <source>
        <strain evidence="2 3">4129</strain>
    </source>
</reference>
<evidence type="ECO:0000313" key="2">
    <source>
        <dbReference type="EMBL" id="MDR7208164.1"/>
    </source>
</evidence>
<evidence type="ECO:0000256" key="1">
    <source>
        <dbReference type="SAM" id="SignalP"/>
    </source>
</evidence>
<dbReference type="RefSeq" id="WP_310276395.1">
    <property type="nucleotide sequence ID" value="NZ_JAVDWQ010000001.1"/>
</dbReference>
<proteinExistence type="predicted"/>
<sequence>MKNALKIFAILIFLASNSCKAQQMVQTPNDAHKLKTNEQQFINKPLKDLLKELKPEIKAAYAINDNPFFFSFRFRTPEQQKTNEGSWEDRVSLYVYVKDPIDWQFEKRPNGKEMVWTKEDAEKYGNLTVIRIKVISPPRD</sequence>
<keyword evidence="3" id="KW-1185">Reference proteome</keyword>
<evidence type="ECO:0000313" key="3">
    <source>
        <dbReference type="Proteomes" id="UP001269081"/>
    </source>
</evidence>
<name>A0ABU1Y1Q9_9FLAO</name>
<gene>
    <name evidence="2" type="ORF">J2W48_000085</name>
</gene>
<feature type="signal peptide" evidence="1">
    <location>
        <begin position="1"/>
        <end position="21"/>
    </location>
</feature>
<comment type="caution">
    <text evidence="2">The sequence shown here is derived from an EMBL/GenBank/DDBJ whole genome shotgun (WGS) entry which is preliminary data.</text>
</comment>
<keyword evidence="1" id="KW-0732">Signal</keyword>
<dbReference type="Proteomes" id="UP001269081">
    <property type="component" value="Unassembled WGS sequence"/>
</dbReference>
<accession>A0ABU1Y1Q9</accession>